<dbReference type="PANTHER" id="PTHR10628:SF30">
    <property type="entry name" value="EXO-ALPHA-SIALIDASE"/>
    <property type="match status" value="1"/>
</dbReference>
<keyword evidence="4" id="KW-0732">Signal</keyword>
<dbReference type="Gene3D" id="2.120.10.10">
    <property type="match status" value="1"/>
</dbReference>
<dbReference type="GO" id="GO:0005737">
    <property type="term" value="C:cytoplasm"/>
    <property type="evidence" value="ECO:0007669"/>
    <property type="project" value="TreeGrafter"/>
</dbReference>
<protein>
    <recommendedName>
        <fullName evidence="3">exo-alpha-sialidase</fullName>
        <ecNumber evidence="3">3.2.1.18</ecNumber>
    </recommendedName>
</protein>
<comment type="similarity">
    <text evidence="2">Belongs to the glycosyl hydrolase 33 family.</text>
</comment>
<gene>
    <name evidence="6" type="ORF">C1I99_10430</name>
</gene>
<proteinExistence type="inferred from homology"/>
<organism evidence="6 7">
    <name type="scientific">Micromonospora deserti</name>
    <dbReference type="NCBI Taxonomy" id="2070366"/>
    <lineage>
        <taxon>Bacteria</taxon>
        <taxon>Bacillati</taxon>
        <taxon>Actinomycetota</taxon>
        <taxon>Actinomycetes</taxon>
        <taxon>Micromonosporales</taxon>
        <taxon>Micromonosporaceae</taxon>
        <taxon>Micromonospora</taxon>
    </lineage>
</organism>
<dbReference type="RefSeq" id="WP_111134015.1">
    <property type="nucleotide sequence ID" value="NZ_POUB01000050.1"/>
</dbReference>
<comment type="catalytic activity">
    <reaction evidence="1">
        <text>Hydrolysis of alpha-(2-&gt;3)-, alpha-(2-&gt;6)-, alpha-(2-&gt;8)- glycosidic linkages of terminal sialic acid residues in oligosaccharides, glycoproteins, glycolipids, colominic acid and synthetic substrates.</text>
        <dbReference type="EC" id="3.2.1.18"/>
    </reaction>
</comment>
<evidence type="ECO:0000256" key="4">
    <source>
        <dbReference type="SAM" id="SignalP"/>
    </source>
</evidence>
<dbReference type="GO" id="GO:0016020">
    <property type="term" value="C:membrane"/>
    <property type="evidence" value="ECO:0007669"/>
    <property type="project" value="TreeGrafter"/>
</dbReference>
<dbReference type="InterPro" id="IPR026856">
    <property type="entry name" value="Sialidase_fam"/>
</dbReference>
<dbReference type="Pfam" id="PF13088">
    <property type="entry name" value="BNR_2"/>
    <property type="match status" value="1"/>
</dbReference>
<dbReference type="InterPro" id="IPR036278">
    <property type="entry name" value="Sialidase_sf"/>
</dbReference>
<dbReference type="EMBL" id="POUB01000050">
    <property type="protein sequence ID" value="PZG00028.1"/>
    <property type="molecule type" value="Genomic_DNA"/>
</dbReference>
<reference evidence="6 7" key="1">
    <citation type="submission" date="2018-01" db="EMBL/GenBank/DDBJ databases">
        <title>Draft genome sequence of Salinispora sp. 13K206.</title>
        <authorList>
            <person name="Sahin N."/>
            <person name="Saygin H."/>
            <person name="Ay H."/>
        </authorList>
    </citation>
    <scope>NUCLEOTIDE SEQUENCE [LARGE SCALE GENOMIC DNA]</scope>
    <source>
        <strain evidence="6 7">13K206</strain>
    </source>
</reference>
<feature type="chain" id="PRO_5039279219" description="exo-alpha-sialidase" evidence="4">
    <location>
        <begin position="34"/>
        <end position="408"/>
    </location>
</feature>
<dbReference type="PANTHER" id="PTHR10628">
    <property type="entry name" value="SIALIDASE"/>
    <property type="match status" value="1"/>
</dbReference>
<feature type="signal peptide" evidence="4">
    <location>
        <begin position="1"/>
        <end position="33"/>
    </location>
</feature>
<dbReference type="OrthoDB" id="7294637at2"/>
<evidence type="ECO:0000256" key="1">
    <source>
        <dbReference type="ARBA" id="ARBA00000427"/>
    </source>
</evidence>
<comment type="caution">
    <text evidence="6">The sequence shown here is derived from an EMBL/GenBank/DDBJ whole genome shotgun (WGS) entry which is preliminary data.</text>
</comment>
<dbReference type="CDD" id="cd15482">
    <property type="entry name" value="Sialidase_non-viral"/>
    <property type="match status" value="1"/>
</dbReference>
<dbReference type="GO" id="GO:0006689">
    <property type="term" value="P:ganglioside catabolic process"/>
    <property type="evidence" value="ECO:0007669"/>
    <property type="project" value="TreeGrafter"/>
</dbReference>
<evidence type="ECO:0000259" key="5">
    <source>
        <dbReference type="Pfam" id="PF13088"/>
    </source>
</evidence>
<dbReference type="AlphaFoldDB" id="A0A2W2DJV5"/>
<evidence type="ECO:0000313" key="6">
    <source>
        <dbReference type="EMBL" id="PZG00028.1"/>
    </source>
</evidence>
<evidence type="ECO:0000313" key="7">
    <source>
        <dbReference type="Proteomes" id="UP000248749"/>
    </source>
</evidence>
<dbReference type="InterPro" id="IPR011040">
    <property type="entry name" value="Sialidase"/>
</dbReference>
<evidence type="ECO:0000256" key="2">
    <source>
        <dbReference type="ARBA" id="ARBA00009348"/>
    </source>
</evidence>
<evidence type="ECO:0000256" key="3">
    <source>
        <dbReference type="ARBA" id="ARBA00012733"/>
    </source>
</evidence>
<dbReference type="GO" id="GO:0009313">
    <property type="term" value="P:oligosaccharide catabolic process"/>
    <property type="evidence" value="ECO:0007669"/>
    <property type="project" value="TreeGrafter"/>
</dbReference>
<accession>A0A2W2DJV5</accession>
<dbReference type="EC" id="3.2.1.18" evidence="3"/>
<name>A0A2W2DJV5_9ACTN</name>
<sequence length="408" mass="42741">MSVMTSRSPRLMIAMGGVTLVAALALGAAPATADPAAASNRCEASVPFASGTEGYTGFRIPAVLTARSGALLAFAEGRRGSLSDAGNIDLVLKRSGDGGCTWGPLQVVHDRGPDTAGNPAPVLTASGRLVLLSTVNAAEASEAEIMRGEVTAEQSRRVFVQYSDDEGAHWSAPREITGQTKAQNWRWYATGPGHALRLVGAAHRDRLVVPANHSIAPPAGSTDLGTEAKYYGGHLLYSDDGGDNWQIGAVDDNPDGYVNVNESTAAELPDGRLYLNTREHNGSAPGNRADTYSADGGESLVLPYRPQATLVGPVVQASVLQLTGPKAPLLFSGPADPSSRTAMTLRISTDRGATWRPALALSGLPAGYSDLVQLNSRTVGVLYETGSFSPYETITFRRVSTGELRPRG</sequence>
<dbReference type="Proteomes" id="UP000248749">
    <property type="component" value="Unassembled WGS sequence"/>
</dbReference>
<dbReference type="SUPFAM" id="SSF50939">
    <property type="entry name" value="Sialidases"/>
    <property type="match status" value="1"/>
</dbReference>
<keyword evidence="7" id="KW-1185">Reference proteome</keyword>
<feature type="domain" description="Sialidase" evidence="5">
    <location>
        <begin position="69"/>
        <end position="376"/>
    </location>
</feature>
<dbReference type="GO" id="GO:0004308">
    <property type="term" value="F:exo-alpha-sialidase activity"/>
    <property type="evidence" value="ECO:0007669"/>
    <property type="project" value="UniProtKB-EC"/>
</dbReference>